<dbReference type="Proteomes" id="UP000245999">
    <property type="component" value="Chromosome"/>
</dbReference>
<name>A0A2Z3GL30_9BACT</name>
<dbReference type="OrthoDB" id="9916848at2"/>
<dbReference type="AlphaFoldDB" id="A0A2Z3GL30"/>
<feature type="compositionally biased region" description="Polar residues" evidence="1">
    <location>
        <begin position="1"/>
        <end position="15"/>
    </location>
</feature>
<evidence type="ECO:0000313" key="3">
    <source>
        <dbReference type="Proteomes" id="UP000245999"/>
    </source>
</evidence>
<organism evidence="2 3">
    <name type="scientific">Hymenobacter nivis</name>
    <dbReference type="NCBI Taxonomy" id="1850093"/>
    <lineage>
        <taxon>Bacteria</taxon>
        <taxon>Pseudomonadati</taxon>
        <taxon>Bacteroidota</taxon>
        <taxon>Cytophagia</taxon>
        <taxon>Cytophagales</taxon>
        <taxon>Hymenobacteraceae</taxon>
        <taxon>Hymenobacter</taxon>
    </lineage>
</organism>
<accession>A0A2Z3GL30</accession>
<sequence length="83" mass="9689">MLAEISQQGVRTDQQGARLEQQDERLVEQGAQLDKLLQTQMKMLELMSYNANRTDKLERKFPILTAYEARFQRLEAAVFNKTN</sequence>
<dbReference type="EMBL" id="CP029145">
    <property type="protein sequence ID" value="AWM34523.1"/>
    <property type="molecule type" value="Genomic_DNA"/>
</dbReference>
<gene>
    <name evidence="2" type="ORF">DDQ68_18075</name>
</gene>
<dbReference type="KEGG" id="hnv:DDQ68_18075"/>
<keyword evidence="3" id="KW-1185">Reference proteome</keyword>
<protein>
    <submittedName>
        <fullName evidence="2">Uncharacterized protein</fullName>
    </submittedName>
</protein>
<dbReference type="RefSeq" id="WP_109657558.1">
    <property type="nucleotide sequence ID" value="NZ_CP029145.1"/>
</dbReference>
<reference evidence="3" key="1">
    <citation type="submission" date="2018-04" db="EMBL/GenBank/DDBJ databases">
        <title>Complete genome of Antarctic heterotrophic bacterium Hymenobacter nivis.</title>
        <authorList>
            <person name="Terashima M."/>
        </authorList>
    </citation>
    <scope>NUCLEOTIDE SEQUENCE [LARGE SCALE GENOMIC DNA]</scope>
    <source>
        <strain evidence="3">NBRC 111535</strain>
    </source>
</reference>
<proteinExistence type="predicted"/>
<evidence type="ECO:0000313" key="2">
    <source>
        <dbReference type="EMBL" id="AWM34523.1"/>
    </source>
</evidence>
<feature type="region of interest" description="Disordered" evidence="1">
    <location>
        <begin position="1"/>
        <end position="22"/>
    </location>
</feature>
<evidence type="ECO:0000256" key="1">
    <source>
        <dbReference type="SAM" id="MobiDB-lite"/>
    </source>
</evidence>